<reference evidence="3 6" key="1">
    <citation type="submission" date="2023-07" db="EMBL/GenBank/DDBJ databases">
        <title>Genomic Encyclopedia of Type Strains, Phase IV (KMG-IV): sequencing the most valuable type-strain genomes for metagenomic binning, comparative biology and taxonomic classification.</title>
        <authorList>
            <person name="Goeker M."/>
        </authorList>
    </citation>
    <scope>NUCLEOTIDE SEQUENCE [LARGE SCALE GENOMIC DNA]</scope>
    <source>
        <strain evidence="3 6">DSM 5896</strain>
    </source>
</reference>
<evidence type="ECO:0000313" key="5">
    <source>
        <dbReference type="EMBL" id="MDQ0395793.1"/>
    </source>
</evidence>
<dbReference type="Pfam" id="PF13592">
    <property type="entry name" value="HTH_33"/>
    <property type="match status" value="1"/>
</dbReference>
<dbReference type="InterPro" id="IPR038717">
    <property type="entry name" value="Tc1-like_DDE_dom"/>
</dbReference>
<dbReference type="EMBL" id="JAUSVK010000001">
    <property type="protein sequence ID" value="MDQ0395793.1"/>
    <property type="molecule type" value="Genomic_DNA"/>
</dbReference>
<dbReference type="InterPro" id="IPR047655">
    <property type="entry name" value="Transpos_IS630-like"/>
</dbReference>
<evidence type="ECO:0000313" key="3">
    <source>
        <dbReference type="EMBL" id="MDQ0390360.1"/>
    </source>
</evidence>
<keyword evidence="6" id="KW-1185">Reference proteome</keyword>
<dbReference type="InterPro" id="IPR012337">
    <property type="entry name" value="RNaseH-like_sf"/>
</dbReference>
<name>A0ABU0F8I9_9HYPH</name>
<dbReference type="Pfam" id="PF13358">
    <property type="entry name" value="DDE_3"/>
    <property type="match status" value="1"/>
</dbReference>
<dbReference type="EMBL" id="JAUSVK010000001">
    <property type="protein sequence ID" value="MDQ0390361.1"/>
    <property type="molecule type" value="Genomic_DNA"/>
</dbReference>
<accession>A0ABU0F8I9</accession>
<dbReference type="Proteomes" id="UP001237448">
    <property type="component" value="Unassembled WGS sequence"/>
</dbReference>
<comment type="caution">
    <text evidence="3">The sequence shown here is derived from an EMBL/GenBank/DDBJ whole genome shotgun (WGS) entry which is preliminary data.</text>
</comment>
<evidence type="ECO:0000313" key="4">
    <source>
        <dbReference type="EMBL" id="MDQ0390361.1"/>
    </source>
</evidence>
<protein>
    <submittedName>
        <fullName evidence="3">Transposase</fullName>
    </submittedName>
</protein>
<dbReference type="SUPFAM" id="SSF46689">
    <property type="entry name" value="Homeodomain-like"/>
    <property type="match status" value="1"/>
</dbReference>
<dbReference type="SUPFAM" id="SSF53098">
    <property type="entry name" value="Ribonuclease H-like"/>
    <property type="match status" value="1"/>
</dbReference>
<evidence type="ECO:0000313" key="6">
    <source>
        <dbReference type="Proteomes" id="UP001237448"/>
    </source>
</evidence>
<evidence type="ECO:0000259" key="2">
    <source>
        <dbReference type="Pfam" id="PF13592"/>
    </source>
</evidence>
<proteinExistence type="predicted"/>
<dbReference type="EMBL" id="JAUSVK010000001">
    <property type="protein sequence ID" value="MDQ0390360.1"/>
    <property type="molecule type" value="Genomic_DNA"/>
</dbReference>
<dbReference type="InterPro" id="IPR025959">
    <property type="entry name" value="Winged_HTH_dom"/>
</dbReference>
<dbReference type="Gene3D" id="3.30.420.10">
    <property type="entry name" value="Ribonuclease H-like superfamily/Ribonuclease H"/>
    <property type="match status" value="1"/>
</dbReference>
<dbReference type="InterPro" id="IPR036397">
    <property type="entry name" value="RNaseH_sf"/>
</dbReference>
<dbReference type="NCBIfam" id="NF033545">
    <property type="entry name" value="transpos_IS630"/>
    <property type="match status" value="1"/>
</dbReference>
<dbReference type="InterPro" id="IPR009057">
    <property type="entry name" value="Homeodomain-like_sf"/>
</dbReference>
<organism evidence="3 6">
    <name type="scientific">Labrys monachus</name>
    <dbReference type="NCBI Taxonomy" id="217067"/>
    <lineage>
        <taxon>Bacteria</taxon>
        <taxon>Pseudomonadati</taxon>
        <taxon>Pseudomonadota</taxon>
        <taxon>Alphaproteobacteria</taxon>
        <taxon>Hyphomicrobiales</taxon>
        <taxon>Xanthobacteraceae</taxon>
        <taxon>Labrys</taxon>
    </lineage>
</organism>
<gene>
    <name evidence="3" type="ORF">J3R73_000152</name>
    <name evidence="4" type="ORF">J3R73_000153</name>
    <name evidence="5" type="ORF">J3R73_005585</name>
</gene>
<dbReference type="Pfam" id="PF13551">
    <property type="entry name" value="HTH_29"/>
    <property type="match status" value="1"/>
</dbReference>
<feature type="domain" description="Tc1-like transposase DDE" evidence="1">
    <location>
        <begin position="176"/>
        <end position="318"/>
    </location>
</feature>
<feature type="domain" description="Winged helix-turn helix" evidence="2">
    <location>
        <begin position="110"/>
        <end position="164"/>
    </location>
</feature>
<dbReference type="RefSeq" id="WP_307421543.1">
    <property type="nucleotide sequence ID" value="NZ_JAUSVK010000001.1"/>
</dbReference>
<evidence type="ECO:0000259" key="1">
    <source>
        <dbReference type="Pfam" id="PF13358"/>
    </source>
</evidence>
<sequence length="359" mass="41046">MDSDYGMIRGQFLTASERQHLLGLVRRPSGQHGPARRAHAILLLDDGLAVPEVARVLYVDDDTVYQWHQRWTSGGVERLTDFGWKGSLPRLSTPQEIDLVKALMARVFTSTSEIIALVEKRFSIAYSRSGMIKLLDRLGFEYKKPKALPRLPTVQAQQAFIAEYSRLLSGLAANDQMVFLDAVHPEYQSRPAHGWIKKGDPVAILRTAGRQRLNLHGAINLESGLCQIVEGETVNAETTIRLFSRLLSAYPGAGKIHVFLDNARYHHAKEVEAWMVEHGQRIDLRFLPPYAPNLNAIERLWRVMHTSVTHNKYYESFADFVDAVNMFFRKTLPSQWHKLRDFVSDDFHVIDPRDFRVLM</sequence>